<dbReference type="SUPFAM" id="SSF55856">
    <property type="entry name" value="Cytochrome b5-like heme/steroid binding domain"/>
    <property type="match status" value="1"/>
</dbReference>
<proteinExistence type="predicted"/>
<evidence type="ECO:0000313" key="3">
    <source>
        <dbReference type="Proteomes" id="UP000299102"/>
    </source>
</evidence>
<keyword evidence="3" id="KW-1185">Reference proteome</keyword>
<accession>A0A4C1Z865</accession>
<comment type="caution">
    <text evidence="2">The sequence shown here is derived from an EMBL/GenBank/DDBJ whole genome shotgun (WGS) entry which is preliminary data.</text>
</comment>
<feature type="region of interest" description="Disordered" evidence="1">
    <location>
        <begin position="1"/>
        <end position="27"/>
    </location>
</feature>
<dbReference type="Proteomes" id="UP000299102">
    <property type="component" value="Unassembled WGS sequence"/>
</dbReference>
<dbReference type="Gene3D" id="3.10.120.10">
    <property type="entry name" value="Cytochrome b5-like heme/steroid binding domain"/>
    <property type="match status" value="1"/>
</dbReference>
<dbReference type="EMBL" id="BGZK01001625">
    <property type="protein sequence ID" value="GBP83512.1"/>
    <property type="molecule type" value="Genomic_DNA"/>
</dbReference>
<dbReference type="AlphaFoldDB" id="A0A4C1Z865"/>
<sequence length="106" mass="11841">MRYDRTISERRTRTPPRTAPALGRTGMSAGADALPVYRRAEVSSRNGVGAPVWIIYKDYVYDVTSYVAQVTINIRMRQRNANASIHSHAATPTVRCRARPPATRVP</sequence>
<feature type="region of interest" description="Disordered" evidence="1">
    <location>
        <begin position="85"/>
        <end position="106"/>
    </location>
</feature>
<evidence type="ECO:0000313" key="2">
    <source>
        <dbReference type="EMBL" id="GBP83512.1"/>
    </source>
</evidence>
<reference evidence="2 3" key="1">
    <citation type="journal article" date="2019" name="Commun. Biol.">
        <title>The bagworm genome reveals a unique fibroin gene that provides high tensile strength.</title>
        <authorList>
            <person name="Kono N."/>
            <person name="Nakamura H."/>
            <person name="Ohtoshi R."/>
            <person name="Tomita M."/>
            <person name="Numata K."/>
            <person name="Arakawa K."/>
        </authorList>
    </citation>
    <scope>NUCLEOTIDE SEQUENCE [LARGE SCALE GENOMIC DNA]</scope>
</reference>
<gene>
    <name evidence="2" type="ORF">EVAR_98857_1</name>
</gene>
<organism evidence="2 3">
    <name type="scientific">Eumeta variegata</name>
    <name type="common">Bagworm moth</name>
    <name type="synonym">Eumeta japonica</name>
    <dbReference type="NCBI Taxonomy" id="151549"/>
    <lineage>
        <taxon>Eukaryota</taxon>
        <taxon>Metazoa</taxon>
        <taxon>Ecdysozoa</taxon>
        <taxon>Arthropoda</taxon>
        <taxon>Hexapoda</taxon>
        <taxon>Insecta</taxon>
        <taxon>Pterygota</taxon>
        <taxon>Neoptera</taxon>
        <taxon>Endopterygota</taxon>
        <taxon>Lepidoptera</taxon>
        <taxon>Glossata</taxon>
        <taxon>Ditrysia</taxon>
        <taxon>Tineoidea</taxon>
        <taxon>Psychidae</taxon>
        <taxon>Oiketicinae</taxon>
        <taxon>Eumeta</taxon>
    </lineage>
</organism>
<dbReference type="OrthoDB" id="260091at2759"/>
<feature type="compositionally biased region" description="Basic and acidic residues" evidence="1">
    <location>
        <begin position="1"/>
        <end position="12"/>
    </location>
</feature>
<evidence type="ECO:0000256" key="1">
    <source>
        <dbReference type="SAM" id="MobiDB-lite"/>
    </source>
</evidence>
<dbReference type="InterPro" id="IPR036400">
    <property type="entry name" value="Cyt_B5-like_heme/steroid_sf"/>
</dbReference>
<protein>
    <submittedName>
        <fullName evidence="2">Uncharacterized protein</fullName>
    </submittedName>
</protein>
<name>A0A4C1Z865_EUMVA</name>